<organism evidence="13">
    <name type="scientific">hydrothermal vent metagenome</name>
    <dbReference type="NCBI Taxonomy" id="652676"/>
    <lineage>
        <taxon>unclassified sequences</taxon>
        <taxon>metagenomes</taxon>
        <taxon>ecological metagenomes</taxon>
    </lineage>
</organism>
<keyword evidence="6 13" id="KW-0489">Methyltransferase</keyword>
<evidence type="ECO:0000256" key="1">
    <source>
        <dbReference type="ARBA" id="ARBA00004496"/>
    </source>
</evidence>
<dbReference type="Gene3D" id="2.40.240.20">
    <property type="entry name" value="Hypothetical PUA domain-like, domain 1"/>
    <property type="match status" value="1"/>
</dbReference>
<dbReference type="InterPro" id="IPR029026">
    <property type="entry name" value="tRNA_m1G_MTases_N"/>
</dbReference>
<comment type="similarity">
    <text evidence="2">Belongs to the RNA methyltransferase RsmE family.</text>
</comment>
<comment type="catalytic activity">
    <reaction evidence="10">
        <text>uridine(1498) in 16S rRNA + S-adenosyl-L-methionine = N(3)-methyluridine(1498) in 16S rRNA + S-adenosyl-L-homocysteine + H(+)</text>
        <dbReference type="Rhea" id="RHEA:42920"/>
        <dbReference type="Rhea" id="RHEA-COMP:10283"/>
        <dbReference type="Rhea" id="RHEA-COMP:10284"/>
        <dbReference type="ChEBI" id="CHEBI:15378"/>
        <dbReference type="ChEBI" id="CHEBI:57856"/>
        <dbReference type="ChEBI" id="CHEBI:59789"/>
        <dbReference type="ChEBI" id="CHEBI:65315"/>
        <dbReference type="ChEBI" id="CHEBI:74502"/>
        <dbReference type="EC" id="2.1.1.193"/>
    </reaction>
</comment>
<dbReference type="Gene3D" id="3.40.1280.10">
    <property type="match status" value="1"/>
</dbReference>
<dbReference type="GO" id="GO:0070475">
    <property type="term" value="P:rRNA base methylation"/>
    <property type="evidence" value="ECO:0007669"/>
    <property type="project" value="TreeGrafter"/>
</dbReference>
<dbReference type="EMBL" id="UOFX01000017">
    <property type="protein sequence ID" value="VAX06768.1"/>
    <property type="molecule type" value="Genomic_DNA"/>
</dbReference>
<gene>
    <name evidence="13" type="ORF">MNBD_GAMMA26-1239</name>
</gene>
<feature type="non-terminal residue" evidence="13">
    <location>
        <position position="171"/>
    </location>
</feature>
<accession>A0A3B1B5X0</accession>
<evidence type="ECO:0000259" key="11">
    <source>
        <dbReference type="Pfam" id="PF04452"/>
    </source>
</evidence>
<evidence type="ECO:0000256" key="3">
    <source>
        <dbReference type="ARBA" id="ARBA00012328"/>
    </source>
</evidence>
<keyword evidence="4" id="KW-0963">Cytoplasm</keyword>
<dbReference type="Pfam" id="PF04452">
    <property type="entry name" value="Methyltrans_RNA"/>
    <property type="match status" value="1"/>
</dbReference>
<evidence type="ECO:0000259" key="12">
    <source>
        <dbReference type="Pfam" id="PF20260"/>
    </source>
</evidence>
<sequence>MKLRRIYLQMQLSVAAVVQLEGSQAHYLARVLRLRVGHSLEVFNGDGNNYSAEILSVTKKAISLKINQYTVGIPASKIRINLVQALTRGERLDYSLQKATELGVNAIQLLLTERVELHLDEKRLQRRMQHWQQVIISACEQSGRSDLPMLSEPVLLADYLAIKPASERLVL</sequence>
<keyword evidence="7 13" id="KW-0808">Transferase</keyword>
<evidence type="ECO:0000256" key="9">
    <source>
        <dbReference type="ARBA" id="ARBA00025699"/>
    </source>
</evidence>
<dbReference type="AlphaFoldDB" id="A0A3B1B5X0"/>
<dbReference type="PANTHER" id="PTHR30027:SF3">
    <property type="entry name" value="16S RRNA (URACIL(1498)-N(3))-METHYLTRANSFERASE"/>
    <property type="match status" value="1"/>
</dbReference>
<dbReference type="InterPro" id="IPR015947">
    <property type="entry name" value="PUA-like_sf"/>
</dbReference>
<keyword evidence="8" id="KW-0949">S-adenosyl-L-methionine</keyword>
<dbReference type="NCBIfam" id="TIGR00046">
    <property type="entry name" value="RsmE family RNA methyltransferase"/>
    <property type="match status" value="1"/>
</dbReference>
<reference evidence="13" key="1">
    <citation type="submission" date="2018-06" db="EMBL/GenBank/DDBJ databases">
        <authorList>
            <person name="Zhirakovskaya E."/>
        </authorList>
    </citation>
    <scope>NUCLEOTIDE SEQUENCE</scope>
</reference>
<evidence type="ECO:0000256" key="8">
    <source>
        <dbReference type="ARBA" id="ARBA00022691"/>
    </source>
</evidence>
<dbReference type="EC" id="2.1.1.193" evidence="3"/>
<dbReference type="InterPro" id="IPR046886">
    <property type="entry name" value="RsmE_MTase_dom"/>
</dbReference>
<dbReference type="Pfam" id="PF20260">
    <property type="entry name" value="PUA_4"/>
    <property type="match status" value="1"/>
</dbReference>
<dbReference type="PANTHER" id="PTHR30027">
    <property type="entry name" value="RIBOSOMAL RNA SMALL SUBUNIT METHYLTRANSFERASE E"/>
    <property type="match status" value="1"/>
</dbReference>
<evidence type="ECO:0000256" key="2">
    <source>
        <dbReference type="ARBA" id="ARBA00005528"/>
    </source>
</evidence>
<dbReference type="InterPro" id="IPR006700">
    <property type="entry name" value="RsmE"/>
</dbReference>
<dbReference type="SUPFAM" id="SSF75217">
    <property type="entry name" value="alpha/beta knot"/>
    <property type="match status" value="1"/>
</dbReference>
<evidence type="ECO:0000256" key="6">
    <source>
        <dbReference type="ARBA" id="ARBA00022603"/>
    </source>
</evidence>
<dbReference type="GO" id="GO:0070042">
    <property type="term" value="F:rRNA (uridine-N3-)-methyltransferase activity"/>
    <property type="evidence" value="ECO:0007669"/>
    <property type="project" value="TreeGrafter"/>
</dbReference>
<comment type="function">
    <text evidence="9">Specifically methylates the N3 position of the uracil ring of uridine 1498 (m3U1498) in 16S rRNA. Acts on the fully assembled 30S ribosomal subunit.</text>
</comment>
<comment type="subcellular location">
    <subcellularLocation>
        <location evidence="1">Cytoplasm</location>
    </subcellularLocation>
</comment>
<name>A0A3B1B5X0_9ZZZZ</name>
<feature type="domain" description="Ribosomal RNA small subunit methyltransferase E PUA-like" evidence="12">
    <location>
        <begin position="20"/>
        <end position="66"/>
    </location>
</feature>
<dbReference type="SUPFAM" id="SSF88697">
    <property type="entry name" value="PUA domain-like"/>
    <property type="match status" value="1"/>
</dbReference>
<proteinExistence type="inferred from homology"/>
<protein>
    <recommendedName>
        <fullName evidence="3">16S rRNA (uracil(1498)-N(3))-methyltransferase</fullName>
        <ecNumber evidence="3">2.1.1.193</ecNumber>
    </recommendedName>
</protein>
<keyword evidence="5" id="KW-0698">rRNA processing</keyword>
<evidence type="ECO:0000256" key="4">
    <source>
        <dbReference type="ARBA" id="ARBA00022490"/>
    </source>
</evidence>
<evidence type="ECO:0000256" key="7">
    <source>
        <dbReference type="ARBA" id="ARBA00022679"/>
    </source>
</evidence>
<dbReference type="InterPro" id="IPR046887">
    <property type="entry name" value="RsmE_PUA-like"/>
</dbReference>
<evidence type="ECO:0000256" key="5">
    <source>
        <dbReference type="ARBA" id="ARBA00022552"/>
    </source>
</evidence>
<feature type="domain" description="Ribosomal RNA small subunit methyltransferase E methyltransferase" evidence="11">
    <location>
        <begin position="76"/>
        <end position="165"/>
    </location>
</feature>
<evidence type="ECO:0000313" key="13">
    <source>
        <dbReference type="EMBL" id="VAX06768.1"/>
    </source>
</evidence>
<dbReference type="GO" id="GO:0005737">
    <property type="term" value="C:cytoplasm"/>
    <property type="evidence" value="ECO:0007669"/>
    <property type="project" value="UniProtKB-SubCell"/>
</dbReference>
<evidence type="ECO:0000256" key="10">
    <source>
        <dbReference type="ARBA" id="ARBA00047944"/>
    </source>
</evidence>
<dbReference type="InterPro" id="IPR029028">
    <property type="entry name" value="Alpha/beta_knot_MTases"/>
</dbReference>